<protein>
    <submittedName>
        <fullName evidence="2">MADF domain-containing protein</fullName>
    </submittedName>
</protein>
<reference evidence="2" key="1">
    <citation type="submission" date="2017-02" db="UniProtKB">
        <authorList>
            <consortium name="WormBaseParasite"/>
        </authorList>
    </citation>
    <scope>IDENTIFICATION</scope>
</reference>
<proteinExistence type="predicted"/>
<accession>A0A0N4ZK51</accession>
<evidence type="ECO:0000313" key="2">
    <source>
        <dbReference type="WBParaSite" id="PTRK_0000848400.1"/>
    </source>
</evidence>
<name>A0A0N4ZK51_PARTI</name>
<evidence type="ECO:0000313" key="1">
    <source>
        <dbReference type="Proteomes" id="UP000038045"/>
    </source>
</evidence>
<sequence length="582" mass="68369">MTKFSKKSSSTSLNSNLCIQGVTKPYNPLDHFQVCMDIVKYQNLPIPDTHKTFHEAYKRYISFERYPYSERRFNIDTTQKPCLISCSDVNKYMSELVMPKIIDKLKFNYNWAMERWKFMYKKRIVIERFQSAVKRIIEKINCEKSLISIKCSPWIHFMPDPYKDSTIYSTRYCLKKMKDKNFTYFICGDEFCNEIKYSIFKINSFDNNLEDDEEEDIMLPSSFNNNFNYKEIKEKKSILKTSLDNKDYNSKKYNHNNTEFVYFVKKIIMERRRTNPSGDPWDAFFYIHMEPDKNDLIFKINKKEMSIEKKIDDTTMKNIEKEIIDNDESMIDSTYSDTSSISPNLESENNKFDVLNVKRGEISSCDKTDEKNEKASEKSNFEIDSNNDLFNKEDNNKIIHYEYSNESMGLSRHLNLLNKSSSNFINRNRRPSLVKEAISEKEINVYNKNIPIVNHVATRDRGTNTLPMINKKSETVPHKIKPIQNNKIFLPNISKKGTNSIPNWKVTSIVRHSPDGKTTSNRSFYLPRISHTNLAPPQVISFNMFNLHNSFPQIGMLSRPTSSSNKIFVPTPRQNHSPSSFL</sequence>
<dbReference type="AlphaFoldDB" id="A0A0N4ZK51"/>
<dbReference type="WBParaSite" id="PTRK_0000848400.1">
    <property type="protein sequence ID" value="PTRK_0000848400.1"/>
    <property type="gene ID" value="PTRK_0000848400"/>
</dbReference>
<dbReference type="Proteomes" id="UP000038045">
    <property type="component" value="Unplaced"/>
</dbReference>
<organism evidence="1 2">
    <name type="scientific">Parastrongyloides trichosuri</name>
    <name type="common">Possum-specific nematode worm</name>
    <dbReference type="NCBI Taxonomy" id="131310"/>
    <lineage>
        <taxon>Eukaryota</taxon>
        <taxon>Metazoa</taxon>
        <taxon>Ecdysozoa</taxon>
        <taxon>Nematoda</taxon>
        <taxon>Chromadorea</taxon>
        <taxon>Rhabditida</taxon>
        <taxon>Tylenchina</taxon>
        <taxon>Panagrolaimomorpha</taxon>
        <taxon>Strongyloidoidea</taxon>
        <taxon>Strongyloididae</taxon>
        <taxon>Parastrongyloides</taxon>
    </lineage>
</organism>
<keyword evidence="1" id="KW-1185">Reference proteome</keyword>